<feature type="region of interest" description="Disordered" evidence="1">
    <location>
        <begin position="129"/>
        <end position="169"/>
    </location>
</feature>
<dbReference type="InterPro" id="IPR014722">
    <property type="entry name" value="Rib_uL2_dom2"/>
</dbReference>
<feature type="domain" description="KOW" evidence="2">
    <location>
        <begin position="490"/>
        <end position="517"/>
    </location>
</feature>
<dbReference type="Proteomes" id="UP000719766">
    <property type="component" value="Unassembled WGS sequence"/>
</dbReference>
<dbReference type="Pfam" id="PF00467">
    <property type="entry name" value="KOW"/>
    <property type="match status" value="1"/>
</dbReference>
<comment type="caution">
    <text evidence="3">The sequence shown here is derived from an EMBL/GenBank/DDBJ whole genome shotgun (WGS) entry which is preliminary data.</text>
</comment>
<dbReference type="RefSeq" id="XP_041160646.1">
    <property type="nucleotide sequence ID" value="XM_041308506.1"/>
</dbReference>
<evidence type="ECO:0000313" key="3">
    <source>
        <dbReference type="EMBL" id="KAG1794535.1"/>
    </source>
</evidence>
<reference evidence="3" key="1">
    <citation type="journal article" date="2020" name="New Phytol.">
        <title>Comparative genomics reveals dynamic genome evolution in host specialist ectomycorrhizal fungi.</title>
        <authorList>
            <person name="Lofgren L.A."/>
            <person name="Nguyen N.H."/>
            <person name="Vilgalys R."/>
            <person name="Ruytinx J."/>
            <person name="Liao H.L."/>
            <person name="Branco S."/>
            <person name="Kuo A."/>
            <person name="LaButti K."/>
            <person name="Lipzen A."/>
            <person name="Andreopoulos W."/>
            <person name="Pangilinan J."/>
            <person name="Riley R."/>
            <person name="Hundley H."/>
            <person name="Na H."/>
            <person name="Barry K."/>
            <person name="Grigoriev I.V."/>
            <person name="Stajich J.E."/>
            <person name="Kennedy P.G."/>
        </authorList>
    </citation>
    <scope>NUCLEOTIDE SEQUENCE</scope>
    <source>
        <strain evidence="3">S12</strain>
    </source>
</reference>
<gene>
    <name evidence="3" type="ORF">HD556DRAFT_1474554</name>
</gene>
<dbReference type="GeneID" id="64602270"/>
<dbReference type="InterPro" id="IPR005824">
    <property type="entry name" value="KOW"/>
</dbReference>
<dbReference type="SMART" id="SM00739">
    <property type="entry name" value="KOW"/>
    <property type="match status" value="4"/>
</dbReference>
<dbReference type="EMBL" id="JABBWE010000025">
    <property type="protein sequence ID" value="KAG1794535.1"/>
    <property type="molecule type" value="Genomic_DNA"/>
</dbReference>
<proteinExistence type="predicted"/>
<name>A0A9P7AS30_9AGAM</name>
<feature type="domain" description="KOW" evidence="2">
    <location>
        <begin position="564"/>
        <end position="591"/>
    </location>
</feature>
<dbReference type="SUPFAM" id="SSF50104">
    <property type="entry name" value="Translation proteins SH3-like domain"/>
    <property type="match status" value="1"/>
</dbReference>
<feature type="domain" description="KOW" evidence="2">
    <location>
        <begin position="643"/>
        <end position="670"/>
    </location>
</feature>
<evidence type="ECO:0000313" key="4">
    <source>
        <dbReference type="Proteomes" id="UP000719766"/>
    </source>
</evidence>
<organism evidence="3 4">
    <name type="scientific">Suillus plorans</name>
    <dbReference type="NCBI Taxonomy" id="116603"/>
    <lineage>
        <taxon>Eukaryota</taxon>
        <taxon>Fungi</taxon>
        <taxon>Dikarya</taxon>
        <taxon>Basidiomycota</taxon>
        <taxon>Agaricomycotina</taxon>
        <taxon>Agaricomycetes</taxon>
        <taxon>Agaricomycetidae</taxon>
        <taxon>Boletales</taxon>
        <taxon>Suillineae</taxon>
        <taxon>Suillaceae</taxon>
        <taxon>Suillus</taxon>
    </lineage>
</organism>
<evidence type="ECO:0000256" key="1">
    <source>
        <dbReference type="SAM" id="MobiDB-lite"/>
    </source>
</evidence>
<protein>
    <recommendedName>
        <fullName evidence="2">KOW domain-containing protein</fullName>
    </recommendedName>
</protein>
<evidence type="ECO:0000259" key="2">
    <source>
        <dbReference type="SMART" id="SM00739"/>
    </source>
</evidence>
<dbReference type="AlphaFoldDB" id="A0A9P7AS30"/>
<dbReference type="InterPro" id="IPR008991">
    <property type="entry name" value="Translation_prot_SH3-like_sf"/>
</dbReference>
<dbReference type="OrthoDB" id="2683074at2759"/>
<feature type="compositionally biased region" description="Acidic residues" evidence="1">
    <location>
        <begin position="151"/>
        <end position="167"/>
    </location>
</feature>
<keyword evidence="4" id="KW-1185">Reference proteome</keyword>
<dbReference type="Gene3D" id="2.30.30.30">
    <property type="match status" value="1"/>
</dbReference>
<sequence length="753" mass="84770">MFKRAAFKDGERVPKRVRIDDGNCQPSPLADPAAWEILEQYLTTDMTYPQMEETFSAYLGNRYVVDDWKDARDALFSGDDDNSIALANLRALKTSHIPLPLFSSRTDGLLSSAPVQQLRRRPKSRMVGHLSNIRVQRSGRRPKSNPYIISEADEDDEDEDKEEEGERDDLSVQLPKVVRDFGPSAKDRLAARFDTIFDRVEGIAPSSLELRQARHCITIPSSRVIEGRMYLLHVNRNSIDCIAEHLRHQGFHVTVSIWAAGQLYVVADSPRTIAASLPTSHAFAVKQYLRISDEEREAVDGSCSNLPNPAWVRIKYGQYKGDIGYVFDSDQSNGLIAILIPPRCFPYPMPGGSVALFDQFRLPDNQTVSDLIRDGKVVGCSYKGEHYYMGLLLKHFHCDRLELVASPHADDIRLHMQSGFDTPFVKKTLVAFSMQFLRLGDSARVIAGELCSKVGTVVLTDHTSGSVRLEMIFDGHRNEIDVRLEDIEHIFCVGDQVRVVAGPYLGLEGHVIQISDDMFHICQDVSKEEVLVSRYYLDRRPLHYTLQPRLPSLQHFEPPPEPESLQVGDYIEVLAGEHLKKCGIVEWIPVGGTMLWFRDANVILAGDDVESSVVPSRIYVPMTIVQRTKLSNTIKFTKERGYDIRPGDVVSVARGPEYQRKGVVQSVNFPNARLTLLSDSDHSLISLNYLDSSMADLSQVQVPITFVTKNRNVDLDSLNKVIRQEVFIVGGDQKGYRATLYNIAVGIHFWLGL</sequence>
<accession>A0A9P7AS30</accession>
<feature type="domain" description="KOW" evidence="2">
    <location>
        <begin position="436"/>
        <end position="463"/>
    </location>
</feature>